<sequence length="215" mass="24955">MDVAPLLRRIQEGDEQAFEQLIERYSGKALRTAYLMTGQKETAEDAVQEAFIQCYLKLHSLRDPADFEAWFYRILTRTCWRLSAKEKKTVSLDFLLENGQEHMVEEGYTEDDLKNWETRQLLKRALSKLSIPLRTTVVLHYYNDLPIKEIARVLGEREGTIKSRLHAARRQLFDELKRIAPEFFAVSNSDEGRETNEATEEGPSRLEQAGLSQET</sequence>
<dbReference type="NCBIfam" id="TIGR02937">
    <property type="entry name" value="sigma70-ECF"/>
    <property type="match status" value="1"/>
</dbReference>
<feature type="domain" description="RNA polymerase sigma-70 region 2" evidence="6">
    <location>
        <begin position="21"/>
        <end position="87"/>
    </location>
</feature>
<keyword evidence="2" id="KW-0805">Transcription regulation</keyword>
<accession>A0A132MZJ2</accession>
<dbReference type="SUPFAM" id="SSF88946">
    <property type="entry name" value="Sigma2 domain of RNA polymerase sigma factors"/>
    <property type="match status" value="1"/>
</dbReference>
<dbReference type="InterPro" id="IPR014284">
    <property type="entry name" value="RNA_pol_sigma-70_dom"/>
</dbReference>
<dbReference type="InterPro" id="IPR013324">
    <property type="entry name" value="RNA_pol_sigma_r3/r4-like"/>
</dbReference>
<evidence type="ECO:0000256" key="1">
    <source>
        <dbReference type="ARBA" id="ARBA00010641"/>
    </source>
</evidence>
<proteinExistence type="inferred from homology"/>
<evidence type="ECO:0000256" key="3">
    <source>
        <dbReference type="ARBA" id="ARBA00023082"/>
    </source>
</evidence>
<comment type="similarity">
    <text evidence="1">Belongs to the sigma-70 factor family. ECF subfamily.</text>
</comment>
<dbReference type="InterPro" id="IPR013325">
    <property type="entry name" value="RNA_pol_sigma_r2"/>
</dbReference>
<evidence type="ECO:0000313" key="9">
    <source>
        <dbReference type="Proteomes" id="UP000243024"/>
    </source>
</evidence>
<dbReference type="Gene3D" id="1.10.1740.10">
    <property type="match status" value="1"/>
</dbReference>
<feature type="region of interest" description="Disordered" evidence="5">
    <location>
        <begin position="187"/>
        <end position="215"/>
    </location>
</feature>
<dbReference type="PANTHER" id="PTHR43133:SF60">
    <property type="entry name" value="RNA POLYMERASE SIGMA FACTOR SIGV"/>
    <property type="match status" value="1"/>
</dbReference>
<reference evidence="8 9" key="1">
    <citation type="submission" date="2015-09" db="EMBL/GenBank/DDBJ databases">
        <title>Draft genome sequence of Hydrogenibacillus schlegelii DSM 2000.</title>
        <authorList>
            <person name="Hemp J."/>
        </authorList>
    </citation>
    <scope>NUCLEOTIDE SEQUENCE [LARGE SCALE GENOMIC DNA]</scope>
    <source>
        <strain evidence="8 9">MA 48</strain>
    </source>
</reference>
<dbReference type="CDD" id="cd06171">
    <property type="entry name" value="Sigma70_r4"/>
    <property type="match status" value="1"/>
</dbReference>
<keyword evidence="9" id="KW-1185">Reference proteome</keyword>
<dbReference type="SUPFAM" id="SSF88659">
    <property type="entry name" value="Sigma3 and sigma4 domains of RNA polymerase sigma factors"/>
    <property type="match status" value="1"/>
</dbReference>
<keyword evidence="4" id="KW-0804">Transcription</keyword>
<protein>
    <submittedName>
        <fullName evidence="8">Uncharacterized protein</fullName>
    </submittedName>
</protein>
<dbReference type="STRING" id="1484.SA87_03685"/>
<dbReference type="InterPro" id="IPR036388">
    <property type="entry name" value="WH-like_DNA-bd_sf"/>
</dbReference>
<organism evidence="8 9">
    <name type="scientific">Hydrogenibacillus schlegelii</name>
    <name type="common">Bacillus schlegelii</name>
    <dbReference type="NCBI Taxonomy" id="1484"/>
    <lineage>
        <taxon>Bacteria</taxon>
        <taxon>Bacillati</taxon>
        <taxon>Bacillota</taxon>
        <taxon>Bacilli</taxon>
        <taxon>Bacillales</taxon>
        <taxon>Bacillales Family X. Incertae Sedis</taxon>
        <taxon>Hydrogenibacillus</taxon>
    </lineage>
</organism>
<dbReference type="PANTHER" id="PTHR43133">
    <property type="entry name" value="RNA POLYMERASE ECF-TYPE SIGMA FACTO"/>
    <property type="match status" value="1"/>
</dbReference>
<keyword evidence="3" id="KW-0731">Sigma factor</keyword>
<dbReference type="GO" id="GO:0016987">
    <property type="term" value="F:sigma factor activity"/>
    <property type="evidence" value="ECO:0007669"/>
    <property type="project" value="UniProtKB-KW"/>
</dbReference>
<evidence type="ECO:0000259" key="7">
    <source>
        <dbReference type="Pfam" id="PF08281"/>
    </source>
</evidence>
<dbReference type="Proteomes" id="UP000243024">
    <property type="component" value="Unassembled WGS sequence"/>
</dbReference>
<evidence type="ECO:0000259" key="6">
    <source>
        <dbReference type="Pfam" id="PF04542"/>
    </source>
</evidence>
<dbReference type="Pfam" id="PF04542">
    <property type="entry name" value="Sigma70_r2"/>
    <property type="match status" value="1"/>
</dbReference>
<evidence type="ECO:0000256" key="4">
    <source>
        <dbReference type="ARBA" id="ARBA00023163"/>
    </source>
</evidence>
<dbReference type="EMBL" id="JXBB01000034">
    <property type="protein sequence ID" value="OAR03935.1"/>
    <property type="molecule type" value="Genomic_DNA"/>
</dbReference>
<evidence type="ECO:0000256" key="5">
    <source>
        <dbReference type="SAM" id="MobiDB-lite"/>
    </source>
</evidence>
<dbReference type="GO" id="GO:0006352">
    <property type="term" value="P:DNA-templated transcription initiation"/>
    <property type="evidence" value="ECO:0007669"/>
    <property type="project" value="InterPro"/>
</dbReference>
<dbReference type="InterPro" id="IPR039425">
    <property type="entry name" value="RNA_pol_sigma-70-like"/>
</dbReference>
<evidence type="ECO:0000256" key="2">
    <source>
        <dbReference type="ARBA" id="ARBA00023015"/>
    </source>
</evidence>
<evidence type="ECO:0000313" key="8">
    <source>
        <dbReference type="EMBL" id="OAR03935.1"/>
    </source>
</evidence>
<dbReference type="RefSeq" id="WP_066202259.1">
    <property type="nucleotide sequence ID" value="NZ_CBCSAS010000035.1"/>
</dbReference>
<gene>
    <name evidence="8" type="ORF">SA87_03685</name>
</gene>
<name>A0A132MZJ2_HYDSH</name>
<dbReference type="InterPro" id="IPR007627">
    <property type="entry name" value="RNA_pol_sigma70_r2"/>
</dbReference>
<dbReference type="GO" id="GO:0003677">
    <property type="term" value="F:DNA binding"/>
    <property type="evidence" value="ECO:0007669"/>
    <property type="project" value="InterPro"/>
</dbReference>
<dbReference type="Gene3D" id="1.10.10.10">
    <property type="entry name" value="Winged helix-like DNA-binding domain superfamily/Winged helix DNA-binding domain"/>
    <property type="match status" value="1"/>
</dbReference>
<dbReference type="InterPro" id="IPR013249">
    <property type="entry name" value="RNA_pol_sigma70_r4_t2"/>
</dbReference>
<dbReference type="AlphaFoldDB" id="A0A132MZJ2"/>
<dbReference type="Pfam" id="PF08281">
    <property type="entry name" value="Sigma70_r4_2"/>
    <property type="match status" value="1"/>
</dbReference>
<feature type="domain" description="RNA polymerase sigma factor 70 region 4 type 2" evidence="7">
    <location>
        <begin position="120"/>
        <end position="172"/>
    </location>
</feature>
<comment type="caution">
    <text evidence="8">The sequence shown here is derived from an EMBL/GenBank/DDBJ whole genome shotgun (WGS) entry which is preliminary data.</text>
</comment>